<protein>
    <submittedName>
        <fullName evidence="2">Pentapeptide repeat-containing protein</fullName>
    </submittedName>
</protein>
<dbReference type="Pfam" id="PF00805">
    <property type="entry name" value="Pentapeptide"/>
    <property type="match status" value="1"/>
</dbReference>
<dbReference type="InterPro" id="IPR051082">
    <property type="entry name" value="Pentapeptide-BTB/POZ_domain"/>
</dbReference>
<keyword evidence="1" id="KW-1133">Transmembrane helix</keyword>
<keyword evidence="1" id="KW-0472">Membrane</keyword>
<organism evidence="2 3">
    <name type="scientific">Pseudanabaena mucicola FACHB-723</name>
    <dbReference type="NCBI Taxonomy" id="2692860"/>
    <lineage>
        <taxon>Bacteria</taxon>
        <taxon>Bacillati</taxon>
        <taxon>Cyanobacteriota</taxon>
        <taxon>Cyanophyceae</taxon>
        <taxon>Pseudanabaenales</taxon>
        <taxon>Pseudanabaenaceae</taxon>
        <taxon>Pseudanabaena</taxon>
    </lineage>
</organism>
<gene>
    <name evidence="2" type="ORF">H6F41_05540</name>
</gene>
<dbReference type="PANTHER" id="PTHR14136:SF17">
    <property type="entry name" value="BTB_POZ DOMAIN-CONTAINING PROTEIN KCTD9"/>
    <property type="match status" value="1"/>
</dbReference>
<sequence length="367" mass="39475">MLALPNSRIKVFCLTIATLASIVAITATYLERDAIAYAGVVLTGVIILPIILPPLLTAIAKSPLGKRWDITIASILGSAAILILAHITGFDADFARWFDSLKWEALGAVGQILIAILAVWVAWRQNEISESLTGQQNVITQQQTIDSYFQGISDLVLDPQGQLEDWPLERAIAQARTAALLGGCDADGRAKIIRFLSSANLLTPLKRDGLLGRPILDGTGGYVVDLANGVRVVNLGMMLAGREIVNTDLRNADLSGANLIKTNFANCDLTGANLVGAVLVKANLRGTDLSRIKLFYGDIATATPRDRNHLPNFETGEYTGAVVEDADFSKATDLSEEARQYLCAWCGKKSRKTITGGCDDVPNRLGR</sequence>
<comment type="caution">
    <text evidence="2">The sequence shown here is derived from an EMBL/GenBank/DDBJ whole genome shotgun (WGS) entry which is preliminary data.</text>
</comment>
<dbReference type="EMBL" id="JACJQB010000007">
    <property type="protein sequence ID" value="MBD2187605.1"/>
    <property type="molecule type" value="Genomic_DNA"/>
</dbReference>
<evidence type="ECO:0000313" key="3">
    <source>
        <dbReference type="Proteomes" id="UP000642094"/>
    </source>
</evidence>
<evidence type="ECO:0000313" key="2">
    <source>
        <dbReference type="EMBL" id="MBD2187605.1"/>
    </source>
</evidence>
<feature type="transmembrane region" description="Helical" evidence="1">
    <location>
        <begin position="12"/>
        <end position="30"/>
    </location>
</feature>
<feature type="transmembrane region" description="Helical" evidence="1">
    <location>
        <begin position="68"/>
        <end position="85"/>
    </location>
</feature>
<feature type="transmembrane region" description="Helical" evidence="1">
    <location>
        <begin position="105"/>
        <end position="123"/>
    </location>
</feature>
<dbReference type="InterPro" id="IPR001646">
    <property type="entry name" value="5peptide_repeat"/>
</dbReference>
<keyword evidence="1" id="KW-0812">Transmembrane</keyword>
<name>A0ABR7ZVV3_9CYAN</name>
<feature type="transmembrane region" description="Helical" evidence="1">
    <location>
        <begin position="36"/>
        <end position="56"/>
    </location>
</feature>
<dbReference type="PANTHER" id="PTHR14136">
    <property type="entry name" value="BTB_POZ DOMAIN-CONTAINING PROTEIN KCTD9"/>
    <property type="match status" value="1"/>
</dbReference>
<keyword evidence="3" id="KW-1185">Reference proteome</keyword>
<reference evidence="2 3" key="1">
    <citation type="journal article" date="2020" name="ISME J.">
        <title>Comparative genomics reveals insights into cyanobacterial evolution and habitat adaptation.</title>
        <authorList>
            <person name="Chen M.Y."/>
            <person name="Teng W.K."/>
            <person name="Zhao L."/>
            <person name="Hu C.X."/>
            <person name="Zhou Y.K."/>
            <person name="Han B.P."/>
            <person name="Song L.R."/>
            <person name="Shu W.S."/>
        </authorList>
    </citation>
    <scope>NUCLEOTIDE SEQUENCE [LARGE SCALE GENOMIC DNA]</scope>
    <source>
        <strain evidence="2 3">FACHB-723</strain>
    </source>
</reference>
<evidence type="ECO:0000256" key="1">
    <source>
        <dbReference type="SAM" id="Phobius"/>
    </source>
</evidence>
<dbReference type="Gene3D" id="2.160.20.80">
    <property type="entry name" value="E3 ubiquitin-protein ligase SopA"/>
    <property type="match status" value="1"/>
</dbReference>
<dbReference type="SUPFAM" id="SSF141571">
    <property type="entry name" value="Pentapeptide repeat-like"/>
    <property type="match status" value="1"/>
</dbReference>
<proteinExistence type="predicted"/>
<dbReference type="Proteomes" id="UP000642094">
    <property type="component" value="Unassembled WGS sequence"/>
</dbReference>
<accession>A0ABR7ZVV3</accession>